<organism evidence="1 2">
    <name type="scientific">Hypoxylon rubiginosum</name>
    <dbReference type="NCBI Taxonomy" id="110542"/>
    <lineage>
        <taxon>Eukaryota</taxon>
        <taxon>Fungi</taxon>
        <taxon>Dikarya</taxon>
        <taxon>Ascomycota</taxon>
        <taxon>Pezizomycotina</taxon>
        <taxon>Sordariomycetes</taxon>
        <taxon>Xylariomycetidae</taxon>
        <taxon>Xylariales</taxon>
        <taxon>Hypoxylaceae</taxon>
        <taxon>Hypoxylon</taxon>
    </lineage>
</organism>
<reference evidence="1 2" key="1">
    <citation type="journal article" date="2022" name="New Phytol.">
        <title>Ecological generalism drives hyperdiversity of secondary metabolite gene clusters in xylarialean endophytes.</title>
        <authorList>
            <person name="Franco M.E.E."/>
            <person name="Wisecaver J.H."/>
            <person name="Arnold A.E."/>
            <person name="Ju Y.M."/>
            <person name="Slot J.C."/>
            <person name="Ahrendt S."/>
            <person name="Moore L.P."/>
            <person name="Eastman K.E."/>
            <person name="Scott K."/>
            <person name="Konkel Z."/>
            <person name="Mondo S.J."/>
            <person name="Kuo A."/>
            <person name="Hayes R.D."/>
            <person name="Haridas S."/>
            <person name="Andreopoulos B."/>
            <person name="Riley R."/>
            <person name="LaButti K."/>
            <person name="Pangilinan J."/>
            <person name="Lipzen A."/>
            <person name="Amirebrahimi M."/>
            <person name="Yan J."/>
            <person name="Adam C."/>
            <person name="Keymanesh K."/>
            <person name="Ng V."/>
            <person name="Louie K."/>
            <person name="Northen T."/>
            <person name="Drula E."/>
            <person name="Henrissat B."/>
            <person name="Hsieh H.M."/>
            <person name="Youens-Clark K."/>
            <person name="Lutzoni F."/>
            <person name="Miadlikowska J."/>
            <person name="Eastwood D.C."/>
            <person name="Hamelin R.C."/>
            <person name="Grigoriev I.V."/>
            <person name="U'Ren J.M."/>
        </authorList>
    </citation>
    <scope>NUCLEOTIDE SEQUENCE [LARGE SCALE GENOMIC DNA]</scope>
    <source>
        <strain evidence="1 2">CBS 119005</strain>
    </source>
</reference>
<dbReference type="EMBL" id="MU393562">
    <property type="protein sequence ID" value="KAI4861089.1"/>
    <property type="molecule type" value="Genomic_DNA"/>
</dbReference>
<evidence type="ECO:0000313" key="1">
    <source>
        <dbReference type="EMBL" id="KAI4861089.1"/>
    </source>
</evidence>
<sequence length="271" mass="29995">MAPEEKYPDLTGFKALSFDCYGTLIDWETGFQSAVRLLTSQLPPSHPLNADPPVAAMQKLHDVQNALERSHPSLPYNELLAESITKFAREDLGLPGLSDSIAEPFGNAPGTWAPFPDTVGALQKLEGRYKLAILSNVDNRNIAATVDKQLAPARFALVCTAQDIGSYKPERQNFEYLFARLREMDDGGVNWEKGELLHVARSLTADHVPAKQIGLPSVWISRGGDREDGKGMGGDYRALRDRVAFGWRFDTLGDFADEVERQFALKAKMES</sequence>
<dbReference type="Proteomes" id="UP001497700">
    <property type="component" value="Unassembled WGS sequence"/>
</dbReference>
<accession>A0ACB9YQ24</accession>
<comment type="caution">
    <text evidence="1">The sequence shown here is derived from an EMBL/GenBank/DDBJ whole genome shotgun (WGS) entry which is preliminary data.</text>
</comment>
<evidence type="ECO:0000313" key="2">
    <source>
        <dbReference type="Proteomes" id="UP001497700"/>
    </source>
</evidence>
<keyword evidence="2" id="KW-1185">Reference proteome</keyword>
<name>A0ACB9YQ24_9PEZI</name>
<protein>
    <submittedName>
        <fullName evidence="1">Haloacid dehalogenase</fullName>
    </submittedName>
</protein>
<gene>
    <name evidence="1" type="ORF">F4820DRAFT_434755</name>
</gene>
<proteinExistence type="predicted"/>